<dbReference type="PATRIC" id="fig|558151.6.peg.4121"/>
<keyword evidence="3" id="KW-1185">Reference proteome</keyword>
<evidence type="ECO:0000313" key="3">
    <source>
        <dbReference type="Proteomes" id="UP000036261"/>
    </source>
</evidence>
<dbReference type="Proteomes" id="UP000036261">
    <property type="component" value="Unassembled WGS sequence"/>
</dbReference>
<sequence length="189" mass="19604">MKIISSVLRNMLLKKYLYLAALTISSYLQAQTVTPSGSNWTVSVPAITEAGNNYGGTYASATNVIVLSGSMPGSFLNLLSNGAARISVRYTPTLWNNALRLYAKRSGGTATISGLCIGCTATVNGGTTYAEILQATDTALCTINFSGVLGLGNSVSYSGINVQLQISGVSVVIPAASYSSQLVFTIGPN</sequence>
<proteinExistence type="predicted"/>
<dbReference type="EMBL" id="LFND01000007">
    <property type="protein sequence ID" value="KMQ59327.1"/>
    <property type="molecule type" value="Genomic_DNA"/>
</dbReference>
<reference evidence="2 3" key="1">
    <citation type="journal article" date="2013" name="Int. J. Syst. Evol. Microbiol.">
        <title>Chryseobacterium angstadtii sp. nov., isolated from a newt tank.</title>
        <authorList>
            <person name="Kirk K.E."/>
            <person name="Hoffman J.A."/>
            <person name="Smith K.A."/>
            <person name="Strahan B.L."/>
            <person name="Failor K.C."/>
            <person name="Krebs J.E."/>
            <person name="Gale A.N."/>
            <person name="Do T.D."/>
            <person name="Sontag T.C."/>
            <person name="Batties A.M."/>
            <person name="Mistiszyn K."/>
            <person name="Newman J.D."/>
        </authorList>
    </citation>
    <scope>NUCLEOTIDE SEQUENCE [LARGE SCALE GENOMIC DNA]</scope>
    <source>
        <strain evidence="2 3">KM</strain>
    </source>
</reference>
<dbReference type="STRING" id="558151.ACM46_19570"/>
<protein>
    <recommendedName>
        <fullName evidence="4">DUF4402 domain-containing protein</fullName>
    </recommendedName>
</protein>
<evidence type="ECO:0008006" key="4">
    <source>
        <dbReference type="Google" id="ProtNLM"/>
    </source>
</evidence>
<evidence type="ECO:0000313" key="2">
    <source>
        <dbReference type="EMBL" id="KMQ59327.1"/>
    </source>
</evidence>
<feature type="signal peptide" evidence="1">
    <location>
        <begin position="1"/>
        <end position="30"/>
    </location>
</feature>
<gene>
    <name evidence="2" type="ORF">ACM46_19570</name>
</gene>
<evidence type="ECO:0000256" key="1">
    <source>
        <dbReference type="SAM" id="SignalP"/>
    </source>
</evidence>
<feature type="chain" id="PRO_5005288082" description="DUF4402 domain-containing protein" evidence="1">
    <location>
        <begin position="31"/>
        <end position="189"/>
    </location>
</feature>
<organism evidence="2 3">
    <name type="scientific">Chryseobacterium angstadtii</name>
    <dbReference type="NCBI Taxonomy" id="558151"/>
    <lineage>
        <taxon>Bacteria</taxon>
        <taxon>Pseudomonadati</taxon>
        <taxon>Bacteroidota</taxon>
        <taxon>Flavobacteriia</taxon>
        <taxon>Flavobacteriales</taxon>
        <taxon>Weeksellaceae</taxon>
        <taxon>Chryseobacterium group</taxon>
        <taxon>Chryseobacterium</taxon>
    </lineage>
</organism>
<keyword evidence="1" id="KW-0732">Signal</keyword>
<name>A0A0J7HZ63_9FLAO</name>
<comment type="caution">
    <text evidence="2">The sequence shown here is derived from an EMBL/GenBank/DDBJ whole genome shotgun (WGS) entry which is preliminary data.</text>
</comment>
<dbReference type="AlphaFoldDB" id="A0A0J7HZ63"/>
<accession>A0A0J7HZ63</accession>